<evidence type="ECO:0000256" key="2">
    <source>
        <dbReference type="ARBA" id="ARBA00022553"/>
    </source>
</evidence>
<dbReference type="InterPro" id="IPR036736">
    <property type="entry name" value="ACP-like_sf"/>
</dbReference>
<dbReference type="InterPro" id="IPR049900">
    <property type="entry name" value="PKS_mFAS_DH"/>
</dbReference>
<dbReference type="PROSITE" id="PS00606">
    <property type="entry name" value="KS3_1"/>
    <property type="match status" value="1"/>
</dbReference>
<feature type="active site" description="Proton donor; for dehydratase activity" evidence="6">
    <location>
        <position position="1191"/>
    </location>
</feature>
<keyword evidence="4" id="KW-0560">Oxidoreductase</keyword>
<proteinExistence type="predicted"/>
<dbReference type="InterPro" id="IPR049552">
    <property type="entry name" value="PKS_DH_N"/>
</dbReference>
<dbReference type="Proteomes" id="UP001338125">
    <property type="component" value="Unassembled WGS sequence"/>
</dbReference>
<dbReference type="SUPFAM" id="SSF51735">
    <property type="entry name" value="NAD(P)-binding Rossmann-fold domains"/>
    <property type="match status" value="2"/>
</dbReference>
<dbReference type="Pfam" id="PF00698">
    <property type="entry name" value="Acyl_transf_1"/>
    <property type="match status" value="1"/>
</dbReference>
<dbReference type="SMART" id="SM00822">
    <property type="entry name" value="PKS_KR"/>
    <property type="match status" value="1"/>
</dbReference>
<dbReference type="InterPro" id="IPR011032">
    <property type="entry name" value="GroES-like_sf"/>
</dbReference>
<feature type="domain" description="PKS/mFAS DH" evidence="9">
    <location>
        <begin position="969"/>
        <end position="1279"/>
    </location>
</feature>
<dbReference type="Gene3D" id="1.10.1200.10">
    <property type="entry name" value="ACP-like"/>
    <property type="match status" value="1"/>
</dbReference>
<feature type="domain" description="Ketosynthase family 3 (KS3)" evidence="8">
    <location>
        <begin position="24"/>
        <end position="449"/>
    </location>
</feature>
<dbReference type="Gene3D" id="3.40.47.10">
    <property type="match status" value="1"/>
</dbReference>
<dbReference type="SUPFAM" id="SSF53901">
    <property type="entry name" value="Thiolase-like"/>
    <property type="match status" value="1"/>
</dbReference>
<dbReference type="PANTHER" id="PTHR43775">
    <property type="entry name" value="FATTY ACID SYNTHASE"/>
    <property type="match status" value="1"/>
</dbReference>
<dbReference type="Pfam" id="PF00109">
    <property type="entry name" value="ketoacyl-synt"/>
    <property type="match status" value="1"/>
</dbReference>
<dbReference type="InterPro" id="IPR020806">
    <property type="entry name" value="PKS_PP-bd"/>
</dbReference>
<feature type="active site" description="Proton acceptor; for dehydratase activity" evidence="6">
    <location>
        <position position="1001"/>
    </location>
</feature>
<dbReference type="SUPFAM" id="SSF55048">
    <property type="entry name" value="Probable ACP-binding domain of malonyl-CoA ACP transacylase"/>
    <property type="match status" value="1"/>
</dbReference>
<dbReference type="SUPFAM" id="SSF50129">
    <property type="entry name" value="GroES-like"/>
    <property type="match status" value="1"/>
</dbReference>
<dbReference type="Pfam" id="PF00550">
    <property type="entry name" value="PP-binding"/>
    <property type="match status" value="1"/>
</dbReference>
<dbReference type="Pfam" id="PF16197">
    <property type="entry name" value="KAsynt_C_assoc"/>
    <property type="match status" value="1"/>
</dbReference>
<dbReference type="InterPro" id="IPR014043">
    <property type="entry name" value="Acyl_transferase_dom"/>
</dbReference>
<dbReference type="CDD" id="cd00833">
    <property type="entry name" value="PKS"/>
    <property type="match status" value="1"/>
</dbReference>
<sequence length="2362" mass="254978">MNGHTTNGNTNGSSNATAAKSLFREPIAIIGAAARLPGEASNLHRLWDMMRNKRSAHAKVPKERWNADAWYHPDSDRKGSLNTTHGFFLEEDVGAFDAPFFSVTAKEAAGMDPAKRLLLEVSYEAFENAGLPLDDIAGTQTGVYVGSMTSDYEVLSTREVYDEPHMAAAGSSEAMTANRVSWFFDLRGPSLTLDTACSSSLYALHLACQSLHLRETNLALVAGVNVILHPNFMQQLVAMHMLSPDGISHTFDDRANGYGRGEGIGGIIVKRLSDAVRDGDTIRAVIRGTGANVDGKTPSVTMPSSEAQATLIRDVYAAANLPLDKTEYVELHGTGTPVGDPIELSAIASTFGVVATPEKPIYVGSIKPNVGHTEGCAGLAGVFKAVLSLEKGIILPTAKVETINPKLRFEDWNLALPKGAMEWPSSGPRRISVNSFGFGGANAHVILDDAYHYLKEHGLKGKHATVITPSLLLAAASGKVVVATGSQKPKLFVLSSRDEPGIQRLSKSLEAYWKSSPQISGGVGSVGYASNVAYTLASRRTPFDYRSFAVAECITGLAQQFERPLPKYKRSTKQNGIPFVFTGQGAQWAGMGKQLIAFPVFAASIAKSKAVLAALDCPFDVEAELSNVENSRIEASEYSQPICTVVQVALVDLLAEWGITPKAVVGHSSGEIAAAYAAGILTHEDAVKVAYIRGVYSGQASHGPKAGAMLASGISEEEALEYLKAIPHESVVIACVNSPKSVTLSGDAGYVEQLERDISKDGKFARKLRVVTAYHSPHMRDVADGCLDAMAKANVGEPRATSIPMFSSVTGQVIDPAEVGKGYWIQNMCGTVRFSQAVHSLLTYSPRRRGARKTVVKWNALVEVGPHSALKAPLVQIMEGVDPKLPTKLPYTSLLVRGEDAVATALKAAGHLWALGIAISLGKVNQEDKLLEELQTVVDLPAYPWNHEKKYWHETAATKEQRLSDKSRTDLLGIAVENQNPFEPSWRNFLRVRENPWVEDHKITGTTLYPGAGMLIMVIEAVREITYQDSGVKGVQFKNVHFERGLVIQSEGATETLLRIQTPHNVESNNHTFAVYSRIGDNAWTKHCYGGFAIIYDEERIQDLASFEWKQQLAVYEKMKKLPSENVDVKKLYKSLHTVGMQYGPTFQNVTSLVASLENASCYGTVTIPDTKSVMPHEFEYPHLIHPATLDAIFHLIVVSVAGGISLTEAAVPYMLEKLFINFRIPQGAGAVFSGYSHKVERHDKQLAADLIVSDPSWGEPKIVVKGLIMRQVTSGTVAAGAGDLKKTTKIVWKLDPESVSKRAVLPSSQSKIKLLQDWLELESHKSSNLRVLLVGNTLNGTVLGEINPFITGASAYRGFARVSIIDASKEAVEEWKAQTSGATTSLHFGVWDGASELEESPFDLIIVGDSESAWSRWQSLVLPGGRLLVLNGKKDESTLAVRTTLKGANFEIYAHQSTIDNKHTSEVALLLPSTSNVATAGLESAIRNTLTKSGISSRTVHLKDALSLKGQRVINLLGDSFVTNWSSTEFEQFQQLIATAAHVFWITTGGQMVTPSEAGLQAAVVPGLLRVLRNEFHSITLAHLDLSPTFDATKSSAGQLLVDAWVSTLDEGKDLELAEIDGHIFLPRVVAAPSMDTEIARATGTARPAPNDLSSAGPLRLVSSQGSDIAWQSDDEVQNALGADEVEIKVLDVSVDLTGPEARELLGSQITGHVLRRGSNVTKFAEGDLVIALGAQTTRTHMRQDQSLLLSLPKGFSTEGAATTFWLFATAYYVLKQIANLTSDQSILVQDAATSLGQALLHVARQIGGVSIFATVKTLKQKDLLVKSLQIPEDSVIIINQAQDGGFLATYLSHKAQGQGVDVVVNASSQIEISDELVSSLSDFARIAVVLAAGQISQAPPSVLRGNVSFSTIDPVQIIQEKPRLVSKLLQGVSQLIQNGGSKGFEIVPRIQFPINDLQGALSFIQGSEDSGIVSINLQPTGEEVYVPVLLAPPPQLQLDAKATYVIAGGLGSLGLRIADVMAASGARHLVFLSRSGGDRYADRLGALHKQSCETLVLKCNVTSFDDVRNAVTEVAKTGRPIKGLIQCAMWNAAFNPKVGGSWYLHETLPKDMDFFIMLSSVVSVIGNVAQANYAAGNSYMDSLAHYRRSLGLAATSINAGLVVDSDHTIDGTAMEDYLERFKHMNSVSITLQELDIAIAAAMRGTTADGNATEAQFVYCMTDSLQPERVDMWARDKKFTHRTAVLNADSSSAYDSSPAISELLYAATSKLDAVVIVVDALKRILAPGLGIQPADIDEERPLYDVGVDSFKAVEIRNQVFRELKSDISVFEILSPSSLTQLSATIVTRSQHIPAQVREQTE</sequence>
<dbReference type="InterPro" id="IPR049551">
    <property type="entry name" value="PKS_DH_C"/>
</dbReference>
<dbReference type="Gene3D" id="3.90.180.10">
    <property type="entry name" value="Medium-chain alcohol dehydrogenases, catalytic domain"/>
    <property type="match status" value="1"/>
</dbReference>
<dbReference type="EMBL" id="JAVFKD010000002">
    <property type="protein sequence ID" value="KAK5996868.1"/>
    <property type="molecule type" value="Genomic_DNA"/>
</dbReference>
<dbReference type="SUPFAM" id="SSF47336">
    <property type="entry name" value="ACP-like"/>
    <property type="match status" value="1"/>
</dbReference>
<dbReference type="InterPro" id="IPR036291">
    <property type="entry name" value="NAD(P)-bd_dom_sf"/>
</dbReference>
<dbReference type="SMART" id="SM00826">
    <property type="entry name" value="PKS_DH"/>
    <property type="match status" value="1"/>
</dbReference>
<evidence type="ECO:0000256" key="5">
    <source>
        <dbReference type="ARBA" id="ARBA00023268"/>
    </source>
</evidence>
<dbReference type="PROSITE" id="PS50075">
    <property type="entry name" value="CARRIER"/>
    <property type="match status" value="1"/>
</dbReference>
<dbReference type="InterPro" id="IPR032821">
    <property type="entry name" value="PKS_assoc"/>
</dbReference>
<dbReference type="InterPro" id="IPR009081">
    <property type="entry name" value="PP-bd_ACP"/>
</dbReference>
<dbReference type="InterPro" id="IPR020843">
    <property type="entry name" value="ER"/>
</dbReference>
<dbReference type="Gene3D" id="3.10.129.110">
    <property type="entry name" value="Polyketide synthase dehydratase"/>
    <property type="match status" value="1"/>
</dbReference>
<name>A0ABR0SXI5_9HYPO</name>
<evidence type="ECO:0000259" key="7">
    <source>
        <dbReference type="PROSITE" id="PS50075"/>
    </source>
</evidence>
<dbReference type="InterPro" id="IPR057326">
    <property type="entry name" value="KR_dom"/>
</dbReference>
<evidence type="ECO:0000259" key="9">
    <source>
        <dbReference type="PROSITE" id="PS52019"/>
    </source>
</evidence>
<dbReference type="Pfam" id="PF08659">
    <property type="entry name" value="KR"/>
    <property type="match status" value="1"/>
</dbReference>
<dbReference type="Gene3D" id="3.40.366.10">
    <property type="entry name" value="Malonyl-Coenzyme A Acyl Carrier Protein, domain 2"/>
    <property type="match status" value="1"/>
</dbReference>
<dbReference type="InterPro" id="IPR013968">
    <property type="entry name" value="PKS_KR"/>
</dbReference>
<dbReference type="InterPro" id="IPR042104">
    <property type="entry name" value="PKS_dehydratase_sf"/>
</dbReference>
<dbReference type="InterPro" id="IPR050091">
    <property type="entry name" value="PKS_NRPS_Biosynth_Enz"/>
</dbReference>
<evidence type="ECO:0000259" key="8">
    <source>
        <dbReference type="PROSITE" id="PS52004"/>
    </source>
</evidence>
<dbReference type="InterPro" id="IPR016036">
    <property type="entry name" value="Malonyl_transacylase_ACP-bd"/>
</dbReference>
<dbReference type="SMART" id="SM00829">
    <property type="entry name" value="PKS_ER"/>
    <property type="match status" value="1"/>
</dbReference>
<dbReference type="Gene3D" id="3.30.70.3290">
    <property type="match status" value="1"/>
</dbReference>
<dbReference type="InterPro" id="IPR014030">
    <property type="entry name" value="Ketoacyl_synth_N"/>
</dbReference>
<reference evidence="10 11" key="1">
    <citation type="submission" date="2024-01" db="EMBL/GenBank/DDBJ databases">
        <title>Complete genome of Cladobotryum mycophilum ATHUM6906.</title>
        <authorList>
            <person name="Christinaki A.C."/>
            <person name="Myridakis A.I."/>
            <person name="Kouvelis V.N."/>
        </authorList>
    </citation>
    <scope>NUCLEOTIDE SEQUENCE [LARGE SCALE GENOMIC DNA]</scope>
    <source>
        <strain evidence="10 11">ATHUM6906</strain>
    </source>
</reference>
<dbReference type="InterPro" id="IPR016039">
    <property type="entry name" value="Thiolase-like"/>
</dbReference>
<evidence type="ECO:0000256" key="3">
    <source>
        <dbReference type="ARBA" id="ARBA00022679"/>
    </source>
</evidence>
<keyword evidence="3" id="KW-0808">Transferase</keyword>
<dbReference type="PROSITE" id="PS52019">
    <property type="entry name" value="PKS_MFAS_DH"/>
    <property type="match status" value="1"/>
</dbReference>
<dbReference type="CDD" id="cd05195">
    <property type="entry name" value="enoyl_red"/>
    <property type="match status" value="1"/>
</dbReference>
<keyword evidence="1" id="KW-0596">Phosphopantetheine</keyword>
<dbReference type="InterPro" id="IPR018201">
    <property type="entry name" value="Ketoacyl_synth_AS"/>
</dbReference>
<keyword evidence="2" id="KW-0597">Phosphoprotein</keyword>
<keyword evidence="5" id="KW-0511">Multifunctional enzyme</keyword>
<evidence type="ECO:0000256" key="4">
    <source>
        <dbReference type="ARBA" id="ARBA00023002"/>
    </source>
</evidence>
<feature type="region of interest" description="N-terminal hotdog fold" evidence="6">
    <location>
        <begin position="969"/>
        <end position="1099"/>
    </location>
</feature>
<dbReference type="SMART" id="SM00827">
    <property type="entry name" value="PKS_AT"/>
    <property type="match status" value="1"/>
</dbReference>
<evidence type="ECO:0000256" key="1">
    <source>
        <dbReference type="ARBA" id="ARBA00022450"/>
    </source>
</evidence>
<dbReference type="InterPro" id="IPR001227">
    <property type="entry name" value="Ac_transferase_dom_sf"/>
</dbReference>
<dbReference type="SMART" id="SM00823">
    <property type="entry name" value="PKS_PP"/>
    <property type="match status" value="1"/>
</dbReference>
<feature type="region of interest" description="C-terminal hotdog fold" evidence="6">
    <location>
        <begin position="1124"/>
        <end position="1279"/>
    </location>
</feature>
<evidence type="ECO:0000313" key="11">
    <source>
        <dbReference type="Proteomes" id="UP001338125"/>
    </source>
</evidence>
<dbReference type="Gene3D" id="3.40.50.720">
    <property type="entry name" value="NAD(P)-binding Rossmann-like Domain"/>
    <property type="match status" value="3"/>
</dbReference>
<evidence type="ECO:0000313" key="10">
    <source>
        <dbReference type="EMBL" id="KAK5996868.1"/>
    </source>
</evidence>
<protein>
    <submittedName>
        <fullName evidence="10">Highly reducing polyketide synthase alnA</fullName>
    </submittedName>
</protein>
<accession>A0ABR0SXI5</accession>
<feature type="domain" description="Carrier" evidence="7">
    <location>
        <begin position="2273"/>
        <end position="2350"/>
    </location>
</feature>
<dbReference type="InterPro" id="IPR014031">
    <property type="entry name" value="Ketoacyl_synth_C"/>
</dbReference>
<dbReference type="PANTHER" id="PTHR43775:SF29">
    <property type="entry name" value="ASPERFURANONE POLYKETIDE SYNTHASE AFOG-RELATED"/>
    <property type="match status" value="1"/>
</dbReference>
<comment type="caution">
    <text evidence="10">The sequence shown here is derived from an EMBL/GenBank/DDBJ whole genome shotgun (WGS) entry which is preliminary data.</text>
</comment>
<evidence type="ECO:0000256" key="6">
    <source>
        <dbReference type="PROSITE-ProRule" id="PRU01363"/>
    </source>
</evidence>
<gene>
    <name evidence="10" type="ORF">PT974_02213</name>
</gene>
<dbReference type="SUPFAM" id="SSF52151">
    <property type="entry name" value="FabD/lysophospholipase-like"/>
    <property type="match status" value="1"/>
</dbReference>
<dbReference type="Pfam" id="PF14765">
    <property type="entry name" value="PS-DH"/>
    <property type="match status" value="1"/>
</dbReference>
<dbReference type="Pfam" id="PF21089">
    <property type="entry name" value="PKS_DH_N"/>
    <property type="match status" value="1"/>
</dbReference>
<organism evidence="10 11">
    <name type="scientific">Cladobotryum mycophilum</name>
    <dbReference type="NCBI Taxonomy" id="491253"/>
    <lineage>
        <taxon>Eukaryota</taxon>
        <taxon>Fungi</taxon>
        <taxon>Dikarya</taxon>
        <taxon>Ascomycota</taxon>
        <taxon>Pezizomycotina</taxon>
        <taxon>Sordariomycetes</taxon>
        <taxon>Hypocreomycetidae</taxon>
        <taxon>Hypocreales</taxon>
        <taxon>Hypocreaceae</taxon>
        <taxon>Cladobotryum</taxon>
    </lineage>
</organism>
<dbReference type="Pfam" id="PF02801">
    <property type="entry name" value="Ketoacyl-synt_C"/>
    <property type="match status" value="1"/>
</dbReference>
<dbReference type="InterPro" id="IPR020841">
    <property type="entry name" value="PKS_Beta-ketoAc_synthase_dom"/>
</dbReference>
<keyword evidence="11" id="KW-1185">Reference proteome</keyword>
<dbReference type="InterPro" id="IPR020807">
    <property type="entry name" value="PKS_DH"/>
</dbReference>
<dbReference type="SMART" id="SM00825">
    <property type="entry name" value="PKS_KS"/>
    <property type="match status" value="1"/>
</dbReference>
<dbReference type="InterPro" id="IPR016035">
    <property type="entry name" value="Acyl_Trfase/lysoPLipase"/>
</dbReference>
<dbReference type="PROSITE" id="PS52004">
    <property type="entry name" value="KS3_2"/>
    <property type="match status" value="1"/>
</dbReference>